<dbReference type="KEGG" id="sus:Acid_2557"/>
<dbReference type="InterPro" id="IPR017511">
    <property type="entry name" value="PQQ_mDH"/>
</dbReference>
<dbReference type="InterPro" id="IPR002372">
    <property type="entry name" value="PQQ_rpt_dom"/>
</dbReference>
<dbReference type="PANTHER" id="PTHR32303:SF4">
    <property type="entry name" value="QUINOPROTEIN GLUCOSE DEHYDROGENASE"/>
    <property type="match status" value="1"/>
</dbReference>
<evidence type="ECO:0000256" key="2">
    <source>
        <dbReference type="ARBA" id="ARBA00008156"/>
    </source>
</evidence>
<dbReference type="GO" id="GO:0008876">
    <property type="term" value="F:quinoprotein glucose dehydrogenase activity"/>
    <property type="evidence" value="ECO:0007669"/>
    <property type="project" value="UniProtKB-EC"/>
</dbReference>
<organism evidence="6">
    <name type="scientific">Solibacter usitatus (strain Ellin6076)</name>
    <dbReference type="NCBI Taxonomy" id="234267"/>
    <lineage>
        <taxon>Bacteria</taxon>
        <taxon>Pseudomonadati</taxon>
        <taxon>Acidobacteriota</taxon>
        <taxon>Terriglobia</taxon>
        <taxon>Bryobacterales</taxon>
        <taxon>Solibacteraceae</taxon>
        <taxon>Candidatus Solibacter</taxon>
    </lineage>
</organism>
<proteinExistence type="inferred from homology"/>
<dbReference type="InParanoid" id="Q024N0"/>
<dbReference type="InterPro" id="IPR011047">
    <property type="entry name" value="Quinoprotein_ADH-like_sf"/>
</dbReference>
<dbReference type="CDD" id="cd10280">
    <property type="entry name" value="PQQ_mGDH"/>
    <property type="match status" value="1"/>
</dbReference>
<dbReference type="OrthoDB" id="9794322at2"/>
<dbReference type="GO" id="GO:0048038">
    <property type="term" value="F:quinone binding"/>
    <property type="evidence" value="ECO:0007669"/>
    <property type="project" value="InterPro"/>
</dbReference>
<dbReference type="HOGENOM" id="CLU_018478_1_1_0"/>
<protein>
    <submittedName>
        <fullName evidence="6">Quinoprotein glucose dehydrogenase</fullName>
        <ecNumber evidence="6">1.1.5.2</ecNumber>
    </submittedName>
</protein>
<dbReference type="STRING" id="234267.Acid_2557"/>
<evidence type="ECO:0000256" key="3">
    <source>
        <dbReference type="ARBA" id="ARBA00023002"/>
    </source>
</evidence>
<dbReference type="SMART" id="SM00564">
    <property type="entry name" value="PQQ"/>
    <property type="match status" value="4"/>
</dbReference>
<dbReference type="eggNOG" id="COG4993">
    <property type="taxonomic scope" value="Bacteria"/>
</dbReference>
<dbReference type="EMBL" id="CP000473">
    <property type="protein sequence ID" value="ABJ83546.1"/>
    <property type="molecule type" value="Genomic_DNA"/>
</dbReference>
<dbReference type="Pfam" id="PF01011">
    <property type="entry name" value="PQQ"/>
    <property type="match status" value="1"/>
</dbReference>
<comment type="cofactor">
    <cofactor evidence="1">
        <name>pyrroloquinoline quinone</name>
        <dbReference type="ChEBI" id="CHEBI:58442"/>
    </cofactor>
</comment>
<dbReference type="AlphaFoldDB" id="Q024N0"/>
<name>Q024N0_SOLUE</name>
<feature type="domain" description="Pyrrolo-quinoline quinone repeat" evidence="5">
    <location>
        <begin position="30"/>
        <end position="660"/>
    </location>
</feature>
<reference evidence="6" key="1">
    <citation type="submission" date="2006-10" db="EMBL/GenBank/DDBJ databases">
        <title>Complete sequence of Solibacter usitatus Ellin6076.</title>
        <authorList>
            <consortium name="US DOE Joint Genome Institute"/>
            <person name="Copeland A."/>
            <person name="Lucas S."/>
            <person name="Lapidus A."/>
            <person name="Barry K."/>
            <person name="Detter J.C."/>
            <person name="Glavina del Rio T."/>
            <person name="Hammon N."/>
            <person name="Israni S."/>
            <person name="Dalin E."/>
            <person name="Tice H."/>
            <person name="Pitluck S."/>
            <person name="Thompson L.S."/>
            <person name="Brettin T."/>
            <person name="Bruce D."/>
            <person name="Han C."/>
            <person name="Tapia R."/>
            <person name="Gilna P."/>
            <person name="Schmutz J."/>
            <person name="Larimer F."/>
            <person name="Land M."/>
            <person name="Hauser L."/>
            <person name="Kyrpides N."/>
            <person name="Mikhailova N."/>
            <person name="Janssen P.H."/>
            <person name="Kuske C.R."/>
            <person name="Richardson P."/>
        </authorList>
    </citation>
    <scope>NUCLEOTIDE SEQUENCE</scope>
    <source>
        <strain evidence="6">Ellin6076</strain>
    </source>
</reference>
<dbReference type="Gene3D" id="2.140.10.10">
    <property type="entry name" value="Quinoprotein alcohol dehydrogenase-like superfamily"/>
    <property type="match status" value="2"/>
</dbReference>
<accession>Q024N0</accession>
<comment type="similarity">
    <text evidence="2">Belongs to the bacterial PQQ dehydrogenase family.</text>
</comment>
<dbReference type="GO" id="GO:0016020">
    <property type="term" value="C:membrane"/>
    <property type="evidence" value="ECO:0007669"/>
    <property type="project" value="InterPro"/>
</dbReference>
<dbReference type="PANTHER" id="PTHR32303">
    <property type="entry name" value="QUINOPROTEIN ALCOHOL DEHYDROGENASE (CYTOCHROME C)"/>
    <property type="match status" value="1"/>
</dbReference>
<evidence type="ECO:0000259" key="5">
    <source>
        <dbReference type="Pfam" id="PF01011"/>
    </source>
</evidence>
<feature type="region of interest" description="Disordered" evidence="4">
    <location>
        <begin position="514"/>
        <end position="534"/>
    </location>
</feature>
<dbReference type="SUPFAM" id="SSF50998">
    <property type="entry name" value="Quinoprotein alcohol dehydrogenase-like"/>
    <property type="match status" value="1"/>
</dbReference>
<evidence type="ECO:0000256" key="1">
    <source>
        <dbReference type="ARBA" id="ARBA00001931"/>
    </source>
</evidence>
<evidence type="ECO:0000313" key="6">
    <source>
        <dbReference type="EMBL" id="ABJ83546.1"/>
    </source>
</evidence>
<evidence type="ECO:0000256" key="4">
    <source>
        <dbReference type="SAM" id="MobiDB-lite"/>
    </source>
</evidence>
<dbReference type="InterPro" id="IPR018391">
    <property type="entry name" value="PQQ_b-propeller_rpt"/>
</dbReference>
<keyword evidence="3 6" id="KW-0560">Oxidoreductase</keyword>
<dbReference type="EC" id="1.1.5.2" evidence="6"/>
<sequence length="683" mass="73238" precursor="true">MRIGKAGSFVCFMCLAVAAPGQPGAKDGEWPTYGADLHNSRYRPLDQINSTNFSKLEVAWRFKTDSLGTRPEYKLEGTPLMVNGVVYATAGSRRAAIALDAVTGELLWVHGEHEGARGAAAPRQLSGRGLAYWTDGREERILYTTPGYRLVALDAKTGALIPSFGKGGVVDLKLDDNQTILPDLTTGEIGIQSAPVVARDVVIVGAAFREGMTPKSMRNNKGYVRGFNVRTGKRLWIFHTIPMKGEFGADTWEKGSNEYTGNTGVWTQISVDEQLGLVYLPVESPTGDYYGGHRPGNNLFGESLVCVDLATGQRKWHYQLVHHPLWDMDISSGPLLADITVNGRAVKAVAQPTKQGFLYVFDRVTGKPVWPMEERPVEKGSVPGEWYSPTQPFPSKPPAYSRNGVMKEDLIDFTAAMRDQALTLISKYKIGPVYTPPVESQLEGPLATLTLGTASGGTNWPGGSYDPETHIVYAYACNACLTPIGLARPPKEISDMDFVQGTAGQQVRMRLGPGENVGADSPRAAAPPAGGGGGGGGLTVQGLPLMKPPYATISAIHLDKGEIIWQVAHGETPDAIRNHPALKGLTIPRTGQSGFNVGTLVTKTLVIAGEGQVTTTADHPRGAMLRAYDKATGKEVGAVWMPAPQTGSPMTYMAKGKQYIIVAVSGGPYSGEYLAFTLPAEPQ</sequence>
<gene>
    <name evidence="6" type="ordered locus">Acid_2557</name>
</gene>